<keyword evidence="3" id="KW-1185">Reference proteome</keyword>
<feature type="transmembrane region" description="Helical" evidence="1">
    <location>
        <begin position="301"/>
        <end position="330"/>
    </location>
</feature>
<feature type="transmembrane region" description="Helical" evidence="1">
    <location>
        <begin position="217"/>
        <end position="235"/>
    </location>
</feature>
<dbReference type="RefSeq" id="WP_004633449.1">
    <property type="nucleotide sequence ID" value="NZ_CP046314.1"/>
</dbReference>
<feature type="transmembrane region" description="Helical" evidence="1">
    <location>
        <begin position="419"/>
        <end position="437"/>
    </location>
</feature>
<organism evidence="2 3">
    <name type="scientific">Gemella morbillorum</name>
    <dbReference type="NCBI Taxonomy" id="29391"/>
    <lineage>
        <taxon>Bacteria</taxon>
        <taxon>Bacillati</taxon>
        <taxon>Bacillota</taxon>
        <taxon>Bacilli</taxon>
        <taxon>Bacillales</taxon>
        <taxon>Gemellaceae</taxon>
        <taxon>Gemella</taxon>
    </lineage>
</organism>
<feature type="transmembrane region" description="Helical" evidence="1">
    <location>
        <begin position="443"/>
        <end position="460"/>
    </location>
</feature>
<sequence length="469" mass="54442">MIRDILKIIRIYVKKYFIAIIILLLGFTLFTTLTASKQLNGLKREIASYEFEKNIGVAAREKVSKLNNKEEKNQQYQKIDIEKRNYIESYNGKISKESYDYLLHRYAVGAYLTEYPISGLITFYTPQGDLNYTYGEYHEEYKRYLTKEELEYTGKYHEFLAEQPESEKYVKLREELNKIYPPVINYNHIKIFDFAKENLGKDKLEIKETLYKIDTNIGYYILITLIALLIFGAEYHTSFGKFVSSLPFKKERVYFAKLILSLLILLAASILVGIVNIFIVKASVVGDIYNISNAFSAYSKTFYLGIGLILLGAIFASFCGSVVSMGALYIPVLTSYGYLLGFMELLMRALGKERWLENPAAFNPRHMPIFYYFKYEQPGYIYLWLGVLTVFAIIMSKVYKRHNVEREGMFFSIAKVEILGYLILLIGVIAFGLIILFETFRMNGLLSLAICLTLVPYILWKVSRFFIRI</sequence>
<dbReference type="Proteomes" id="UP000425411">
    <property type="component" value="Chromosome"/>
</dbReference>
<evidence type="ECO:0008006" key="4">
    <source>
        <dbReference type="Google" id="ProtNLM"/>
    </source>
</evidence>
<keyword evidence="1" id="KW-0472">Membrane</keyword>
<accession>A0AAP9KSX2</accession>
<protein>
    <recommendedName>
        <fullName evidence="4">ABC-2 family transporter protein</fullName>
    </recommendedName>
</protein>
<keyword evidence="1" id="KW-1133">Transmembrane helix</keyword>
<gene>
    <name evidence="2" type="ORF">FOC49_00410</name>
</gene>
<evidence type="ECO:0000313" key="3">
    <source>
        <dbReference type="Proteomes" id="UP000425411"/>
    </source>
</evidence>
<feature type="transmembrane region" description="Helical" evidence="1">
    <location>
        <begin position="255"/>
        <end position="280"/>
    </location>
</feature>
<proteinExistence type="predicted"/>
<reference evidence="2 3" key="1">
    <citation type="submission" date="2019-11" db="EMBL/GenBank/DDBJ databases">
        <title>FDA dAtabase for Regulatory Grade micrObial Sequences (FDA-ARGOS): Supporting development and validation of Infectious Disease Dx tests.</title>
        <authorList>
            <person name="Turner S."/>
            <person name="Byrd R."/>
            <person name="Tallon L."/>
            <person name="Sadzewicz L."/>
            <person name="Vavikolanu K."/>
            <person name="Mehta A."/>
            <person name="Aluvathingal J."/>
            <person name="Nadendla S."/>
            <person name="Myers T."/>
            <person name="Yan Y."/>
            <person name="Sichtig H."/>
        </authorList>
    </citation>
    <scope>NUCLEOTIDE SEQUENCE [LARGE SCALE GENOMIC DNA]</scope>
    <source>
        <strain evidence="2 3">FDAARGOS_741</strain>
    </source>
</reference>
<keyword evidence="1" id="KW-0812">Transmembrane</keyword>
<feature type="transmembrane region" description="Helical" evidence="1">
    <location>
        <begin position="16"/>
        <end position="35"/>
    </location>
</feature>
<feature type="transmembrane region" description="Helical" evidence="1">
    <location>
        <begin position="380"/>
        <end position="399"/>
    </location>
</feature>
<name>A0AAP9KSX2_9BACL</name>
<dbReference type="AlphaFoldDB" id="A0AAP9KSX2"/>
<dbReference type="EMBL" id="CP046314">
    <property type="protein sequence ID" value="QGS08442.1"/>
    <property type="molecule type" value="Genomic_DNA"/>
</dbReference>
<evidence type="ECO:0000313" key="2">
    <source>
        <dbReference type="EMBL" id="QGS08442.1"/>
    </source>
</evidence>
<evidence type="ECO:0000256" key="1">
    <source>
        <dbReference type="SAM" id="Phobius"/>
    </source>
</evidence>